<dbReference type="OrthoDB" id="1859206at2759"/>
<feature type="chain" id="PRO_5004806886" description="Wall-associated receptor kinase galacturonan-binding domain-containing protein" evidence="4">
    <location>
        <begin position="30"/>
        <end position="295"/>
    </location>
</feature>
<dbReference type="Proteomes" id="UP000017836">
    <property type="component" value="Unassembled WGS sequence"/>
</dbReference>
<comment type="subcellular location">
    <subcellularLocation>
        <location evidence="1">Membrane</location>
        <topology evidence="1">Single-pass membrane protein</topology>
    </subcellularLocation>
</comment>
<reference evidence="8" key="1">
    <citation type="journal article" date="2013" name="Science">
        <title>The Amborella genome and the evolution of flowering plants.</title>
        <authorList>
            <consortium name="Amborella Genome Project"/>
        </authorList>
    </citation>
    <scope>NUCLEOTIDE SEQUENCE [LARGE SCALE GENOMIC DNA]</scope>
</reference>
<dbReference type="GO" id="GO:0030247">
    <property type="term" value="F:polysaccharide binding"/>
    <property type="evidence" value="ECO:0007669"/>
    <property type="project" value="InterPro"/>
</dbReference>
<evidence type="ECO:0000256" key="3">
    <source>
        <dbReference type="ARBA" id="ARBA00023180"/>
    </source>
</evidence>
<feature type="domain" description="Wall-associated receptor kinase C-terminal" evidence="6">
    <location>
        <begin position="217"/>
        <end position="253"/>
    </location>
</feature>
<dbReference type="HOGENOM" id="CLU_066545_0_0_1"/>
<dbReference type="PANTHER" id="PTHR33355:SF12">
    <property type="entry name" value="WALL-ASSOCIATED RECEPTOR KINASE CARBOXY-TERMINAL PROTEIN"/>
    <property type="match status" value="1"/>
</dbReference>
<evidence type="ECO:0000256" key="1">
    <source>
        <dbReference type="ARBA" id="ARBA00004167"/>
    </source>
</evidence>
<gene>
    <name evidence="7" type="ORF">AMTR_s00045p00055640</name>
</gene>
<evidence type="ECO:0000313" key="8">
    <source>
        <dbReference type="Proteomes" id="UP000017836"/>
    </source>
</evidence>
<dbReference type="Pfam" id="PF13947">
    <property type="entry name" value="GUB_WAK_bind"/>
    <property type="match status" value="1"/>
</dbReference>
<dbReference type="AlphaFoldDB" id="W1NWE5"/>
<evidence type="ECO:0000259" key="5">
    <source>
        <dbReference type="Pfam" id="PF13947"/>
    </source>
</evidence>
<evidence type="ECO:0008006" key="9">
    <source>
        <dbReference type="Google" id="ProtNLM"/>
    </source>
</evidence>
<dbReference type="InterPro" id="IPR025287">
    <property type="entry name" value="WAK_GUB"/>
</dbReference>
<dbReference type="eggNOG" id="ENOG502QU80">
    <property type="taxonomic scope" value="Eukaryota"/>
</dbReference>
<proteinExistence type="predicted"/>
<keyword evidence="2 4" id="KW-0732">Signal</keyword>
<dbReference type="Gramene" id="ERN01957">
    <property type="protein sequence ID" value="ERN01957"/>
    <property type="gene ID" value="AMTR_s00045p00055640"/>
</dbReference>
<keyword evidence="3" id="KW-0325">Glycoprotein</keyword>
<dbReference type="GO" id="GO:0016020">
    <property type="term" value="C:membrane"/>
    <property type="evidence" value="ECO:0007669"/>
    <property type="project" value="UniProtKB-SubCell"/>
</dbReference>
<evidence type="ECO:0000256" key="4">
    <source>
        <dbReference type="SAM" id="SignalP"/>
    </source>
</evidence>
<dbReference type="PANTHER" id="PTHR33355">
    <property type="entry name" value="WALL-ASSOCIATED RECEPTOR KINASE CARBOXY-TERMINAL PROTEIN-RELATED"/>
    <property type="match status" value="1"/>
</dbReference>
<evidence type="ECO:0000256" key="2">
    <source>
        <dbReference type="ARBA" id="ARBA00022729"/>
    </source>
</evidence>
<dbReference type="EMBL" id="KI394661">
    <property type="protein sequence ID" value="ERN01957.1"/>
    <property type="molecule type" value="Genomic_DNA"/>
</dbReference>
<dbReference type="Pfam" id="PF14380">
    <property type="entry name" value="WAK_assoc"/>
    <property type="match status" value="1"/>
</dbReference>
<evidence type="ECO:0000259" key="6">
    <source>
        <dbReference type="Pfam" id="PF14380"/>
    </source>
</evidence>
<keyword evidence="8" id="KW-1185">Reference proteome</keyword>
<sequence>MQSLTLNCCNILLLFLFFSLLVHLPPALGIDACQKFCGTISIDFPFGIDDGCGTPDYRNMLNCTAGSLFFQTDSGSYRVISIDYNKKTMVIFDPAASTCSSLQPRKAFTMSDIQYSLIPPSPETEFVLLNCSSDSPVLHRYSSLCTNFSGHSCSEIYGACGAYWMFRSNITGIPPCCATDYTTLRFMGLDIIGCSHYTTVYNADGLRGLSPLDWPFGIELTYAVPEGTCAECRRSGGTCGFDSQTDRLLCLCSPALNTTHDCGNLPGVGRGRKAKGRICLQTFALILTFSLLAML</sequence>
<accession>W1NWE5</accession>
<feature type="signal peptide" evidence="4">
    <location>
        <begin position="1"/>
        <end position="29"/>
    </location>
</feature>
<dbReference type="OMA" id="PHHDFLM"/>
<feature type="domain" description="Wall-associated receptor kinase galacturonan-binding" evidence="5">
    <location>
        <begin position="33"/>
        <end position="92"/>
    </location>
</feature>
<dbReference type="KEGG" id="atr:18430055"/>
<protein>
    <recommendedName>
        <fullName evidence="9">Wall-associated receptor kinase galacturonan-binding domain-containing protein</fullName>
    </recommendedName>
</protein>
<name>W1NWE5_AMBTC</name>
<organism evidence="7 8">
    <name type="scientific">Amborella trichopoda</name>
    <dbReference type="NCBI Taxonomy" id="13333"/>
    <lineage>
        <taxon>Eukaryota</taxon>
        <taxon>Viridiplantae</taxon>
        <taxon>Streptophyta</taxon>
        <taxon>Embryophyta</taxon>
        <taxon>Tracheophyta</taxon>
        <taxon>Spermatophyta</taxon>
        <taxon>Magnoliopsida</taxon>
        <taxon>Amborellales</taxon>
        <taxon>Amborellaceae</taxon>
        <taxon>Amborella</taxon>
    </lineage>
</organism>
<dbReference type="InterPro" id="IPR032872">
    <property type="entry name" value="WAK_assoc_C"/>
</dbReference>
<evidence type="ECO:0000313" key="7">
    <source>
        <dbReference type="EMBL" id="ERN01957.1"/>
    </source>
</evidence>